<name>A0A8S5URM5_9CAUD</name>
<keyword evidence="1" id="KW-0175">Coiled coil</keyword>
<evidence type="ECO:0000256" key="1">
    <source>
        <dbReference type="SAM" id="Coils"/>
    </source>
</evidence>
<proteinExistence type="predicted"/>
<sequence length="573" mass="64839">MPEGLADLYRALEDQLLVEICSRLAIKDQLNEVTVQAIRALRAQGIPRDEIKKAIRQTSKISEQKLDQLLDDVVQRNQTYYTGMIDLTQITQPDILVDAMTIDAIKRQTLDACRNITASMGFLVDNGRRMLPPAEAYQWALDNALMQIDSGVISYNQAITNSIKQLADSGLKTVSYETGHVDQIDVAARRAVMTGVSQLNSRYAEQSMEYIETDLVETEAHTGARDIDGPKGWENHKAWQGKVYRWREYTLKYPGTSKGNYPDFAERCGVGDVQGIGGANCRHTWYPFIEGVSERTWTDEQLAHIDDKLGCTYDGRTYSAYEATQMQRRLEREIRKQKRRKKALEAYGLSDDKKAANARLIRLNKKYREFSKAAGLPEQRERVKVSYVDDKSLAEAEKLKSQREERIALEVKADEDTLSYLGADTRDNLTDIVKRRTIKLENGFSCFPDGDPLTENVKKVEPLKSYYDVAMHGSPTAVGFGTDTANMSPRLLASIIRHSEGWNGQNIRLLSCSTGKQNAEEYCFAEELANALGVKVKAPNDVLSINAKGYMRVGWFGEGHFENFKPNQRKRRK</sequence>
<dbReference type="Pfam" id="PF06152">
    <property type="entry name" value="Phage_min_cap2"/>
    <property type="match status" value="1"/>
</dbReference>
<dbReference type="GO" id="GO:0005198">
    <property type="term" value="F:structural molecule activity"/>
    <property type="evidence" value="ECO:0007669"/>
    <property type="project" value="InterPro"/>
</dbReference>
<protein>
    <submittedName>
        <fullName evidence="2">Minor capsid protein</fullName>
    </submittedName>
</protein>
<accession>A0A8S5URM5</accession>
<organism evidence="2">
    <name type="scientific">Siphoviridae sp. cthae16</name>
    <dbReference type="NCBI Taxonomy" id="2825617"/>
    <lineage>
        <taxon>Viruses</taxon>
        <taxon>Duplodnaviria</taxon>
        <taxon>Heunggongvirae</taxon>
        <taxon>Uroviricota</taxon>
        <taxon>Caudoviricetes</taxon>
    </lineage>
</organism>
<dbReference type="EMBL" id="BK016126">
    <property type="protein sequence ID" value="DAF97083.1"/>
    <property type="molecule type" value="Genomic_DNA"/>
</dbReference>
<dbReference type="InterPro" id="IPR009319">
    <property type="entry name" value="Phage_A118_VSP1"/>
</dbReference>
<feature type="coiled-coil region" evidence="1">
    <location>
        <begin position="320"/>
        <end position="373"/>
    </location>
</feature>
<reference evidence="2" key="1">
    <citation type="journal article" date="2021" name="Proc. Natl. Acad. Sci. U.S.A.">
        <title>A Catalog of Tens of Thousands of Viruses from Human Metagenomes Reveals Hidden Associations with Chronic Diseases.</title>
        <authorList>
            <person name="Tisza M.J."/>
            <person name="Buck C.B."/>
        </authorList>
    </citation>
    <scope>NUCLEOTIDE SEQUENCE</scope>
    <source>
        <strain evidence="2">Cthae16</strain>
    </source>
</reference>
<evidence type="ECO:0000313" key="2">
    <source>
        <dbReference type="EMBL" id="DAF97083.1"/>
    </source>
</evidence>